<name>A0A9P8IGD6_9PEZI</name>
<accession>A0A9P8IGD6</accession>
<protein>
    <submittedName>
        <fullName evidence="2">Uncharacterized protein</fullName>
    </submittedName>
</protein>
<evidence type="ECO:0000256" key="1">
    <source>
        <dbReference type="SAM" id="Phobius"/>
    </source>
</evidence>
<feature type="transmembrane region" description="Helical" evidence="1">
    <location>
        <begin position="533"/>
        <end position="554"/>
    </location>
</feature>
<dbReference type="AlphaFoldDB" id="A0A9P8IGD6"/>
<feature type="transmembrane region" description="Helical" evidence="1">
    <location>
        <begin position="412"/>
        <end position="433"/>
    </location>
</feature>
<evidence type="ECO:0000313" key="2">
    <source>
        <dbReference type="EMBL" id="KAH0552955.1"/>
    </source>
</evidence>
<feature type="transmembrane region" description="Helical" evidence="1">
    <location>
        <begin position="484"/>
        <end position="501"/>
    </location>
</feature>
<evidence type="ECO:0000313" key="3">
    <source>
        <dbReference type="Proteomes" id="UP000750711"/>
    </source>
</evidence>
<keyword evidence="1" id="KW-0472">Membrane</keyword>
<feature type="transmembrane region" description="Helical" evidence="1">
    <location>
        <begin position="291"/>
        <end position="309"/>
    </location>
</feature>
<gene>
    <name evidence="2" type="ORF">GP486_006845</name>
</gene>
<proteinExistence type="predicted"/>
<keyword evidence="1" id="KW-0812">Transmembrane</keyword>
<keyword evidence="1" id="KW-1133">Transmembrane helix</keyword>
<feature type="transmembrane region" description="Helical" evidence="1">
    <location>
        <begin position="12"/>
        <end position="32"/>
    </location>
</feature>
<dbReference type="Proteomes" id="UP000750711">
    <property type="component" value="Unassembled WGS sequence"/>
</dbReference>
<keyword evidence="3" id="KW-1185">Reference proteome</keyword>
<comment type="caution">
    <text evidence="2">The sequence shown here is derived from an EMBL/GenBank/DDBJ whole genome shotgun (WGS) entry which is preliminary data.</text>
</comment>
<feature type="transmembrane region" description="Helical" evidence="1">
    <location>
        <begin position="261"/>
        <end position="279"/>
    </location>
</feature>
<dbReference type="EMBL" id="JAGHQM010001681">
    <property type="protein sequence ID" value="KAH0552955.1"/>
    <property type="molecule type" value="Genomic_DNA"/>
</dbReference>
<feature type="transmembrane region" description="Helical" evidence="1">
    <location>
        <begin position="445"/>
        <end position="464"/>
    </location>
</feature>
<reference evidence="2" key="1">
    <citation type="submission" date="2021-03" db="EMBL/GenBank/DDBJ databases">
        <title>Comparative genomics and phylogenomic investigation of the class Geoglossomycetes provide insights into ecological specialization and systematics.</title>
        <authorList>
            <person name="Melie T."/>
            <person name="Pirro S."/>
            <person name="Miller A.N."/>
            <person name="Quandt A."/>
        </authorList>
    </citation>
    <scope>NUCLEOTIDE SEQUENCE</scope>
    <source>
        <strain evidence="2">CAQ_001_2017</strain>
    </source>
</reference>
<feature type="transmembrane region" description="Helical" evidence="1">
    <location>
        <begin position="108"/>
        <end position="127"/>
    </location>
</feature>
<organism evidence="2 3">
    <name type="scientific">Trichoglossum hirsutum</name>
    <dbReference type="NCBI Taxonomy" id="265104"/>
    <lineage>
        <taxon>Eukaryota</taxon>
        <taxon>Fungi</taxon>
        <taxon>Dikarya</taxon>
        <taxon>Ascomycota</taxon>
        <taxon>Pezizomycotina</taxon>
        <taxon>Geoglossomycetes</taxon>
        <taxon>Geoglossales</taxon>
        <taxon>Geoglossaceae</taxon>
        <taxon>Trichoglossum</taxon>
    </lineage>
</organism>
<sequence>MFAIPGLGRKPAASRIISIFFGLSISTLASGFDFAPSANFDYCWTNTVSKLNTSDHSDKDQYFEWDSTHSYHVNVSQPRITLAYCEAACGAGYQLWSWDDTLQRVTTWVFPAVLLLVHFHFAPLGMANTCSIIMHIIGDPLDTLWSMMTRQEINRRLFRRAKEYSKGDEFRHIATVWSAYDELGWRDPSAETLGLRIPDEKSDVPKGVHQRVLAKLGGWLGRPEAYARIPVREGREPTKAELYYIQLASHHLASNRSESQLTAWFAIIGLFISLISAFVRTYSLRANNQTSHTIAIVALFFILIPIVKISGNMGSFTSTSVAINIIQDLRRNLRTLNPDGPQLFPPITLSEDLGWDYTTRERDVEEGERSEYDSVKVWPKMAPWAGMNNSWRPCKQMLISDYFSSSDRSPAYLLFLSFLFIMSAYSPALVLSYKTPTVGFSCRSMAWTLVLISWIFSVACDQILKTQTPSAKILWRWTLIKDAFITIYFILTIVTAQIGLFNNCWCRSGVLDRGDTAYVTLGPLSQGDWNAAWPLWTITPISFLLFILALIFTVGRDGDEARTLLSRTESNRQADVLVLTNLRADLEQKGELPRASVSRLEALQPRNTPTSEA</sequence>